<organism evidence="4">
    <name type="scientific">Planktothricoides sp. SpSt-374</name>
    <dbReference type="NCBI Taxonomy" id="2282167"/>
    <lineage>
        <taxon>Bacteria</taxon>
        <taxon>Bacillati</taxon>
        <taxon>Cyanobacteriota</taxon>
        <taxon>Cyanophyceae</taxon>
        <taxon>Oscillatoriophycideae</taxon>
        <taxon>Oscillatoriales</taxon>
        <taxon>Oscillatoriaceae</taxon>
        <taxon>Planktothricoides</taxon>
    </lineage>
</organism>
<keyword evidence="2" id="KW-0051">Antiviral defense</keyword>
<dbReference type="AlphaFoldDB" id="A0A7C3ZXA5"/>
<evidence type="ECO:0000313" key="4">
    <source>
        <dbReference type="EMBL" id="HGG03386.1"/>
    </source>
</evidence>
<sequence>MDKTEKDYPNALNAGLVWCLAWGNDRQPQYSRDILLQTRSAVLNKTAPPPETRHLVAQVEALEKLEFPRAGLATLKDSPIWQQQTRIGLVYGGATKIKSYVWEAANLQDIRGASAILDRINLVDLPGFFGKNTPKEVAQWLEANFPELAAALIPELIVYSTGGNILAFCPAAFVDNLADAIEKRYTTETLTANSCAVGETFRLLEMRLGRLQEPMENTPWLDWYRQNYQDDLVKAYFGSPKTEAEIVAAFQDRKSFNELALILAARFQQRRNGNNIPGVSRSSRRYPPMFETHPYFRRDEGDRRLVVTQADELPGEPWFSEAVARKRLAGQKVKRERFRVQEWYQKSKLLWPDDRNPNLLRPWHSGKMESWVLKFQRFLGGKDSQHPYYRGLSPQKVTEARRMEEIGNSTNDFVAFIYADGNNMGGYIQKIKTAQEYREFSKHISDATEQSVYRALAKHLAVHKLEKLKEPDSESRDGKWIHPFEIVTIGGDDVVLIVPANQALAIAHTICVEFEEFLCNIKDADNQYPYRLDDDDAIAKSVQCHRYAGSEPAPPARCKLSMSAGVVISEYKTPIYYTQKLAEQLMKSAKKMAKTLKNDERYQYHGGTVDFLALKSVTMISSNIESFRKEGLTHKSAQGQTMKLYSAPYTLPELAGLLETAKALKESKLPKSQIYQIRSFLERGKKTAILNYLYFRVRLESPYQELLKEKFEEAWCKAKTNSGNIAPWMYNQEEQIYETIWRDLVDLYPFTEESEELNKPAIAVEVK</sequence>
<proteinExistence type="predicted"/>
<protein>
    <submittedName>
        <fullName evidence="4">Type III-B CRISPR-associated protein Cas10/Cmr2</fullName>
    </submittedName>
</protein>
<dbReference type="GO" id="GO:0051607">
    <property type="term" value="P:defense response to virus"/>
    <property type="evidence" value="ECO:0007669"/>
    <property type="project" value="UniProtKB-KW"/>
</dbReference>
<gene>
    <name evidence="4" type="primary">cas10</name>
    <name evidence="4" type="ORF">ENR15_22795</name>
</gene>
<dbReference type="EMBL" id="DSPX01000233">
    <property type="protein sequence ID" value="HGG03386.1"/>
    <property type="molecule type" value="Genomic_DNA"/>
</dbReference>
<name>A0A7C3ZXA5_9CYAN</name>
<accession>A0A7C3ZXA5</accession>
<feature type="domain" description="Cas10/Cmr2 second palm" evidence="3">
    <location>
        <begin position="414"/>
        <end position="521"/>
    </location>
</feature>
<dbReference type="Gene3D" id="3.30.70.270">
    <property type="match status" value="1"/>
</dbReference>
<dbReference type="NCBIfam" id="TIGR02577">
    <property type="entry name" value="cas_TM1794_Cmr2"/>
    <property type="match status" value="1"/>
</dbReference>
<comment type="caution">
    <text evidence="4">The sequence shown here is derived from an EMBL/GenBank/DDBJ whole genome shotgun (WGS) entry which is preliminary data.</text>
</comment>
<dbReference type="GO" id="GO:0000166">
    <property type="term" value="F:nucleotide binding"/>
    <property type="evidence" value="ECO:0007669"/>
    <property type="project" value="UniProtKB-KW"/>
</dbReference>
<dbReference type="InterPro" id="IPR043128">
    <property type="entry name" value="Rev_trsase/Diguanyl_cyclase"/>
</dbReference>
<evidence type="ECO:0000256" key="2">
    <source>
        <dbReference type="ARBA" id="ARBA00023118"/>
    </source>
</evidence>
<evidence type="ECO:0000259" key="3">
    <source>
        <dbReference type="Pfam" id="PF22335"/>
    </source>
</evidence>
<dbReference type="InterPro" id="IPR013407">
    <property type="entry name" value="CRISPR-assoc_prot_Cmr2"/>
</dbReference>
<dbReference type="InterPro" id="IPR054767">
    <property type="entry name" value="Cas10-Cmr2_palm2"/>
</dbReference>
<keyword evidence="1" id="KW-0547">Nucleotide-binding</keyword>
<reference evidence="4" key="1">
    <citation type="journal article" date="2020" name="mSystems">
        <title>Genome- and Community-Level Interaction Insights into Carbon Utilization and Element Cycling Functions of Hydrothermarchaeota in Hydrothermal Sediment.</title>
        <authorList>
            <person name="Zhou Z."/>
            <person name="Liu Y."/>
            <person name="Xu W."/>
            <person name="Pan J."/>
            <person name="Luo Z.H."/>
            <person name="Li M."/>
        </authorList>
    </citation>
    <scope>NUCLEOTIDE SEQUENCE [LARGE SCALE GENOMIC DNA]</scope>
    <source>
        <strain evidence="4">SpSt-374</strain>
    </source>
</reference>
<evidence type="ECO:0000256" key="1">
    <source>
        <dbReference type="ARBA" id="ARBA00022741"/>
    </source>
</evidence>
<dbReference type="Pfam" id="PF22335">
    <property type="entry name" value="Cas10-Cmr2_palm2"/>
    <property type="match status" value="1"/>
</dbReference>